<keyword evidence="2 6" id="KW-0812">Transmembrane</keyword>
<name>A0ABR1QTE3_9PEZI</name>
<evidence type="ECO:0000313" key="8">
    <source>
        <dbReference type="Proteomes" id="UP001391051"/>
    </source>
</evidence>
<feature type="transmembrane region" description="Helical" evidence="6">
    <location>
        <begin position="436"/>
        <end position="456"/>
    </location>
</feature>
<accession>A0ABR1QTE3</accession>
<dbReference type="Pfam" id="PF07690">
    <property type="entry name" value="MFS_1"/>
    <property type="match status" value="1"/>
</dbReference>
<dbReference type="PANTHER" id="PTHR23514:SF16">
    <property type="entry name" value="TRANSPORTER, PUTATIVE (AFU_ORTHOLOGUE AFUA_2G17270)-RELATED"/>
    <property type="match status" value="1"/>
</dbReference>
<dbReference type="InterPro" id="IPR011701">
    <property type="entry name" value="MFS"/>
</dbReference>
<dbReference type="PANTHER" id="PTHR23514">
    <property type="entry name" value="BYPASS OF STOP CODON PROTEIN 6"/>
    <property type="match status" value="1"/>
</dbReference>
<protein>
    <submittedName>
        <fullName evidence="7">MFS general substrate transporter</fullName>
    </submittedName>
</protein>
<dbReference type="RefSeq" id="XP_066705351.1">
    <property type="nucleotide sequence ID" value="XM_066836458.1"/>
</dbReference>
<feature type="region of interest" description="Disordered" evidence="5">
    <location>
        <begin position="24"/>
        <end position="44"/>
    </location>
</feature>
<dbReference type="SUPFAM" id="SSF103473">
    <property type="entry name" value="MFS general substrate transporter"/>
    <property type="match status" value="1"/>
</dbReference>
<keyword evidence="4 6" id="KW-0472">Membrane</keyword>
<dbReference type="EMBL" id="JAQQWE010000001">
    <property type="protein sequence ID" value="KAK7965959.1"/>
    <property type="molecule type" value="Genomic_DNA"/>
</dbReference>
<comment type="caution">
    <text evidence="7">The sequence shown here is derived from an EMBL/GenBank/DDBJ whole genome shotgun (WGS) entry which is preliminary data.</text>
</comment>
<dbReference type="GeneID" id="92069520"/>
<proteinExistence type="predicted"/>
<evidence type="ECO:0000313" key="7">
    <source>
        <dbReference type="EMBL" id="KAK7965959.1"/>
    </source>
</evidence>
<organism evidence="7 8">
    <name type="scientific">Apiospora aurea</name>
    <dbReference type="NCBI Taxonomy" id="335848"/>
    <lineage>
        <taxon>Eukaryota</taxon>
        <taxon>Fungi</taxon>
        <taxon>Dikarya</taxon>
        <taxon>Ascomycota</taxon>
        <taxon>Pezizomycotina</taxon>
        <taxon>Sordariomycetes</taxon>
        <taxon>Xylariomycetidae</taxon>
        <taxon>Amphisphaeriales</taxon>
        <taxon>Apiosporaceae</taxon>
        <taxon>Apiospora</taxon>
    </lineage>
</organism>
<evidence type="ECO:0000256" key="5">
    <source>
        <dbReference type="SAM" id="MobiDB-lite"/>
    </source>
</evidence>
<keyword evidence="8" id="KW-1185">Reference proteome</keyword>
<evidence type="ECO:0000256" key="4">
    <source>
        <dbReference type="ARBA" id="ARBA00023136"/>
    </source>
</evidence>
<comment type="subcellular location">
    <subcellularLocation>
        <location evidence="1">Membrane</location>
        <topology evidence="1">Multi-pass membrane protein</topology>
    </subcellularLocation>
</comment>
<feature type="transmembrane region" description="Helical" evidence="6">
    <location>
        <begin position="311"/>
        <end position="337"/>
    </location>
</feature>
<sequence length="494" mass="52197">MSTQTVLATEPQSIPMAELELRRPERCHGGDPGDPEAGNLPGMFTTSGADTGPAVVQHLTVVDQTPAVPYFKLLVAGFSYICAGINDGTLGPLIPHIINAFHIGTGEVAIIYVSTFAGWLLAAATGPLLTPHLTLGQLLAAGAALQLLAQCLRPWGWGWGGGDGGSPFPQFCATFFLQALGMAYQDSHANTFVSGLPHVPHRWLGFIHACYALGCLVGPLIATGLVATTGSTTGTGTGTAATGVEGGWRRVYFILIGIGVLNMAGVALAFKDSLWSKATHASNTTTTTTTTNSRRTKAAFQELAALLRSQALWLLSLFYFFNFGALLTAGGWVVEFLTTPTFRLGERRMLLAYSAAAAALQLVFWLQPNVVASAVALSLMGFFSGPFFATGMSVASKLFPKKSQPAALGFIFVLAQAGGAIFPSLTGLVATSAGVAVLQPIVLALIVASAGCWYMVPTRGWSHLTMSERMRHNFKERICRKVLAFQPDNNIKSA</sequence>
<keyword evidence="3 6" id="KW-1133">Transmembrane helix</keyword>
<reference evidence="7 8" key="1">
    <citation type="submission" date="2023-01" db="EMBL/GenBank/DDBJ databases">
        <title>Analysis of 21 Apiospora genomes using comparative genomics revels a genus with tremendous synthesis potential of carbohydrate active enzymes and secondary metabolites.</title>
        <authorList>
            <person name="Sorensen T."/>
        </authorList>
    </citation>
    <scope>NUCLEOTIDE SEQUENCE [LARGE SCALE GENOMIC DNA]</scope>
    <source>
        <strain evidence="7 8">CBS 24483</strain>
    </source>
</reference>
<feature type="transmembrane region" description="Helical" evidence="6">
    <location>
        <begin position="349"/>
        <end position="366"/>
    </location>
</feature>
<dbReference type="Proteomes" id="UP001391051">
    <property type="component" value="Unassembled WGS sequence"/>
</dbReference>
<dbReference type="InterPro" id="IPR036259">
    <property type="entry name" value="MFS_trans_sf"/>
</dbReference>
<feature type="transmembrane region" description="Helical" evidence="6">
    <location>
        <begin position="372"/>
        <end position="395"/>
    </location>
</feature>
<gene>
    <name evidence="7" type="ORF">PG986_000236</name>
</gene>
<dbReference type="InterPro" id="IPR051788">
    <property type="entry name" value="MFS_Transporter"/>
</dbReference>
<evidence type="ECO:0000256" key="3">
    <source>
        <dbReference type="ARBA" id="ARBA00022989"/>
    </source>
</evidence>
<feature type="transmembrane region" description="Helical" evidence="6">
    <location>
        <begin position="407"/>
        <end position="430"/>
    </location>
</feature>
<evidence type="ECO:0000256" key="2">
    <source>
        <dbReference type="ARBA" id="ARBA00022692"/>
    </source>
</evidence>
<evidence type="ECO:0000256" key="1">
    <source>
        <dbReference type="ARBA" id="ARBA00004141"/>
    </source>
</evidence>
<evidence type="ECO:0000256" key="6">
    <source>
        <dbReference type="SAM" id="Phobius"/>
    </source>
</evidence>
<dbReference type="Gene3D" id="1.20.1250.20">
    <property type="entry name" value="MFS general substrate transporter like domains"/>
    <property type="match status" value="1"/>
</dbReference>
<feature type="transmembrane region" description="Helical" evidence="6">
    <location>
        <begin position="251"/>
        <end position="270"/>
    </location>
</feature>